<organism evidence="1 2">
    <name type="scientific">Pseudomonas lactis</name>
    <dbReference type="NCBI Taxonomy" id="1615674"/>
    <lineage>
        <taxon>Bacteria</taxon>
        <taxon>Pseudomonadati</taxon>
        <taxon>Pseudomonadota</taxon>
        <taxon>Gammaproteobacteria</taxon>
        <taxon>Pseudomonadales</taxon>
        <taxon>Pseudomonadaceae</taxon>
        <taxon>Pseudomonas</taxon>
    </lineage>
</organism>
<reference evidence="1 2" key="1">
    <citation type="journal article" date="2020" name="Front. Microbiol.">
        <title>Genetic Organization of the aprX-lipA2 Operon Affects the Proteolytic Potential of Pseudomonas Species in Milk.</title>
        <authorList>
            <person name="Maier C."/>
            <person name="Huptas C."/>
            <person name="von Neubeck M."/>
            <person name="Scherer S."/>
            <person name="Wenning M."/>
            <person name="Lucking G."/>
        </authorList>
    </citation>
    <scope>NUCLEOTIDE SEQUENCE [LARGE SCALE GENOMIC DNA]</scope>
    <source>
        <strain evidence="1 2">WS 4997</strain>
    </source>
</reference>
<evidence type="ECO:0008006" key="3">
    <source>
        <dbReference type="Google" id="ProtNLM"/>
    </source>
</evidence>
<gene>
    <name evidence="1" type="ORF">HBO18_11525</name>
</gene>
<evidence type="ECO:0000313" key="2">
    <source>
        <dbReference type="Proteomes" id="UP000583279"/>
    </source>
</evidence>
<accession>A0A7Y1LEQ6</accession>
<dbReference type="RefSeq" id="WP_169855733.1">
    <property type="nucleotide sequence ID" value="NZ_JAAQYK010000003.1"/>
</dbReference>
<name>A0A7Y1LEQ6_9PSED</name>
<dbReference type="EMBL" id="JAAQYK010000003">
    <property type="protein sequence ID" value="NNA44761.1"/>
    <property type="molecule type" value="Genomic_DNA"/>
</dbReference>
<dbReference type="AlphaFoldDB" id="A0A7Y1LEQ6"/>
<protein>
    <recommendedName>
        <fullName evidence="3">DUF4376 domain-containing protein</fullName>
    </recommendedName>
</protein>
<dbReference type="Proteomes" id="UP000583279">
    <property type="component" value="Unassembled WGS sequence"/>
</dbReference>
<evidence type="ECO:0000313" key="1">
    <source>
        <dbReference type="EMBL" id="NNA44761.1"/>
    </source>
</evidence>
<proteinExistence type="predicted"/>
<comment type="caution">
    <text evidence="1">The sequence shown here is derived from an EMBL/GenBank/DDBJ whole genome shotgun (WGS) entry which is preliminary data.</text>
</comment>
<sequence length="185" mass="20583">MSLKLFTSLWNLINPDGRPDWEKAREREFILAANSLKTLSVTDRGGMSIDPEELRDQIVASREQLKHLVHRPEAPNRSFRASEDAQVEQLVSLTVEAPASAMDCIEVVAWRRMQTGAAVRYVCLQSMSKGQFAVASASMFTGAIESLPTWVDGNTNRQIANALQLGDLQWYAAVSEAMDAWDAEL</sequence>